<accession>A0A127VBG9</accession>
<protein>
    <submittedName>
        <fullName evidence="2">Uncharacterized protein</fullName>
    </submittedName>
</protein>
<dbReference type="EMBL" id="CP014504">
    <property type="protein sequence ID" value="AMP98560.1"/>
    <property type="molecule type" value="Genomic_DNA"/>
</dbReference>
<proteinExistence type="predicted"/>
<name>A0A127VBG9_9SPHI</name>
<evidence type="ECO:0000313" key="2">
    <source>
        <dbReference type="EMBL" id="AMP98560.1"/>
    </source>
</evidence>
<feature type="transmembrane region" description="Helical" evidence="1">
    <location>
        <begin position="91"/>
        <end position="112"/>
    </location>
</feature>
<reference evidence="2 3" key="1">
    <citation type="submission" date="2016-03" db="EMBL/GenBank/DDBJ databases">
        <title>Complete genome sequence of Pedobacter cryoconitis PAMC 27485.</title>
        <authorList>
            <person name="Lee J."/>
            <person name="Kim O.-S."/>
        </authorList>
    </citation>
    <scope>NUCLEOTIDE SEQUENCE [LARGE SCALE GENOMIC DNA]</scope>
    <source>
        <strain evidence="2 3">PAMC 27485</strain>
    </source>
</reference>
<evidence type="ECO:0000313" key="3">
    <source>
        <dbReference type="Proteomes" id="UP000071561"/>
    </source>
</evidence>
<dbReference type="PATRIC" id="fig|188932.3.peg.1712"/>
<gene>
    <name evidence="2" type="ORF">AY601_1645</name>
</gene>
<keyword evidence="1" id="KW-1133">Transmembrane helix</keyword>
<organism evidence="2 3">
    <name type="scientific">Pedobacter cryoconitis</name>
    <dbReference type="NCBI Taxonomy" id="188932"/>
    <lineage>
        <taxon>Bacteria</taxon>
        <taxon>Pseudomonadati</taxon>
        <taxon>Bacteroidota</taxon>
        <taxon>Sphingobacteriia</taxon>
        <taxon>Sphingobacteriales</taxon>
        <taxon>Sphingobacteriaceae</taxon>
        <taxon>Pedobacter</taxon>
    </lineage>
</organism>
<evidence type="ECO:0000256" key="1">
    <source>
        <dbReference type="SAM" id="Phobius"/>
    </source>
</evidence>
<sequence>MFIIYDIKEKTLNSRTVLIETDSLTRSKSDVQLDVYQQYMSIFGPLGPLGGQQVRAIDLNQNVEIPKKEWSEELKAEAQNLKAETPFAWGLFQNIFIIAGVFIGLAVIGPILNKNRAEKAAVASEARAASLVAVAPGDVLRVFLMPSPEMTEPQVTLMKVVRIEGDTLVVKGHKEVKKGFSAEDAAALDHHDAAFNAEEKKYNFRNFKSNKLISEFPASSHKNIGTVLDAVKSTT</sequence>
<keyword evidence="1" id="KW-0472">Membrane</keyword>
<dbReference type="Proteomes" id="UP000071561">
    <property type="component" value="Chromosome"/>
</dbReference>
<dbReference type="AlphaFoldDB" id="A0A127VBG9"/>
<keyword evidence="1" id="KW-0812">Transmembrane</keyword>
<dbReference type="KEGG" id="pcm:AY601_1645"/>
<dbReference type="RefSeq" id="WP_068398999.1">
    <property type="nucleotide sequence ID" value="NZ_CP014504.1"/>
</dbReference>
<dbReference type="OrthoDB" id="701123at2"/>
<keyword evidence="3" id="KW-1185">Reference proteome</keyword>